<keyword evidence="2" id="KW-1185">Reference proteome</keyword>
<dbReference type="RefSeq" id="WP_056949101.1">
    <property type="nucleotide sequence ID" value="NZ_AZEE01000031.1"/>
</dbReference>
<gene>
    <name evidence="1" type="ORF">FD04_GL002146</name>
</gene>
<dbReference type="Proteomes" id="UP000051160">
    <property type="component" value="Unassembled WGS sequence"/>
</dbReference>
<dbReference type="OrthoDB" id="2042927at2"/>
<dbReference type="InterPro" id="IPR022259">
    <property type="entry name" value="Acessory_Sec_prot_Asp3"/>
</dbReference>
<name>A0A0R1LLZ4_9LACO</name>
<evidence type="ECO:0008006" key="3">
    <source>
        <dbReference type="Google" id="ProtNLM"/>
    </source>
</evidence>
<sequence>MQMVHVMHWERALKQAYNYGAQVTFERDGRVNYHAPMMPSGLPIYTWSSKGTTKGYLVPPQLPLLQRGQTYAFDMQADVLPANSVYAMVELLDAAGNSLEQLTYQSLSGTFEMTDSAYDYRICLMNTNHDRVVFKRLVLMPVALKAQATVDAPFVTVTKTNQAPITVVLAQQSGTTANFPVASEGPTIIYHFSSDMLHRPEMLPELQALMQRVLAIQPKTARRVSVLTWGNQPVSVFDTFLDLCHQHQLEVLR</sequence>
<dbReference type="STRING" id="1423776.FD04_GL002146"/>
<comment type="caution">
    <text evidence="1">The sequence shown here is derived from an EMBL/GenBank/DDBJ whole genome shotgun (WGS) entry which is preliminary data.</text>
</comment>
<evidence type="ECO:0000313" key="2">
    <source>
        <dbReference type="Proteomes" id="UP000051160"/>
    </source>
</evidence>
<dbReference type="PATRIC" id="fig|1423776.4.peg.2173"/>
<dbReference type="NCBIfam" id="TIGR03711">
    <property type="entry name" value="acc_sec_asp3"/>
    <property type="match status" value="1"/>
</dbReference>
<proteinExistence type="predicted"/>
<organism evidence="1 2">
    <name type="scientific">Secundilactobacillus odoratitofui DSM 19909 = JCM 15043</name>
    <dbReference type="NCBI Taxonomy" id="1423776"/>
    <lineage>
        <taxon>Bacteria</taxon>
        <taxon>Bacillati</taxon>
        <taxon>Bacillota</taxon>
        <taxon>Bacilli</taxon>
        <taxon>Lactobacillales</taxon>
        <taxon>Lactobacillaceae</taxon>
        <taxon>Secundilactobacillus</taxon>
    </lineage>
</organism>
<dbReference type="AlphaFoldDB" id="A0A0R1LLZ4"/>
<accession>A0A0R1LLZ4</accession>
<protein>
    <recommendedName>
        <fullName evidence="3">Accessory Sec system protein Asp3</fullName>
    </recommendedName>
</protein>
<dbReference type="EMBL" id="AZEE01000031">
    <property type="protein sequence ID" value="KRK96869.1"/>
    <property type="molecule type" value="Genomic_DNA"/>
</dbReference>
<dbReference type="Pfam" id="PF15432">
    <property type="entry name" value="Sec-ASP3"/>
    <property type="match status" value="1"/>
</dbReference>
<evidence type="ECO:0000313" key="1">
    <source>
        <dbReference type="EMBL" id="KRK96869.1"/>
    </source>
</evidence>
<reference evidence="1 2" key="1">
    <citation type="journal article" date="2015" name="Genome Announc.">
        <title>Expanding the biotechnology potential of lactobacilli through comparative genomics of 213 strains and associated genera.</title>
        <authorList>
            <person name="Sun Z."/>
            <person name="Harris H.M."/>
            <person name="McCann A."/>
            <person name="Guo C."/>
            <person name="Argimon S."/>
            <person name="Zhang W."/>
            <person name="Yang X."/>
            <person name="Jeffery I.B."/>
            <person name="Cooney J.C."/>
            <person name="Kagawa T.F."/>
            <person name="Liu W."/>
            <person name="Song Y."/>
            <person name="Salvetti E."/>
            <person name="Wrobel A."/>
            <person name="Rasinkangas P."/>
            <person name="Parkhill J."/>
            <person name="Rea M.C."/>
            <person name="O'Sullivan O."/>
            <person name="Ritari J."/>
            <person name="Douillard F.P."/>
            <person name="Paul Ross R."/>
            <person name="Yang R."/>
            <person name="Briner A.E."/>
            <person name="Felis G.E."/>
            <person name="de Vos W.M."/>
            <person name="Barrangou R."/>
            <person name="Klaenhammer T.R."/>
            <person name="Caufield P.W."/>
            <person name="Cui Y."/>
            <person name="Zhang H."/>
            <person name="O'Toole P.W."/>
        </authorList>
    </citation>
    <scope>NUCLEOTIDE SEQUENCE [LARGE SCALE GENOMIC DNA]</scope>
    <source>
        <strain evidence="1 2">DSM 19909</strain>
    </source>
</reference>
<dbReference type="GO" id="GO:0015031">
    <property type="term" value="P:protein transport"/>
    <property type="evidence" value="ECO:0007669"/>
    <property type="project" value="InterPro"/>
</dbReference>